<gene>
    <name evidence="1" type="ORF">ATJ78_2263</name>
</gene>
<dbReference type="EMBL" id="PDJE01000001">
    <property type="protein sequence ID" value="PFG31298.1"/>
    <property type="molecule type" value="Genomic_DNA"/>
</dbReference>
<organism evidence="1 2">
    <name type="scientific">Paramicrobacterium agarici</name>
    <dbReference type="NCBI Taxonomy" id="630514"/>
    <lineage>
        <taxon>Bacteria</taxon>
        <taxon>Bacillati</taxon>
        <taxon>Actinomycetota</taxon>
        <taxon>Actinomycetes</taxon>
        <taxon>Micrococcales</taxon>
        <taxon>Microbacteriaceae</taxon>
        <taxon>Paramicrobacterium</taxon>
    </lineage>
</organism>
<dbReference type="AlphaFoldDB" id="A0A2A9DX80"/>
<name>A0A2A9DX80_9MICO</name>
<dbReference type="RefSeq" id="WP_143741412.1">
    <property type="nucleotide sequence ID" value="NZ_PDJE01000001.1"/>
</dbReference>
<dbReference type="Proteomes" id="UP000221369">
    <property type="component" value="Unassembled WGS sequence"/>
</dbReference>
<keyword evidence="2" id="KW-1185">Reference proteome</keyword>
<evidence type="ECO:0008006" key="3">
    <source>
        <dbReference type="Google" id="ProtNLM"/>
    </source>
</evidence>
<accession>A0A2A9DX80</accession>
<evidence type="ECO:0000313" key="2">
    <source>
        <dbReference type="Proteomes" id="UP000221369"/>
    </source>
</evidence>
<reference evidence="1 2" key="1">
    <citation type="submission" date="2017-10" db="EMBL/GenBank/DDBJ databases">
        <title>Sequencing the genomes of 1000 actinobacteria strains.</title>
        <authorList>
            <person name="Klenk H.-P."/>
        </authorList>
    </citation>
    <scope>NUCLEOTIDE SEQUENCE [LARGE SCALE GENOMIC DNA]</scope>
    <source>
        <strain evidence="1 2">DSM 21798</strain>
    </source>
</reference>
<protein>
    <recommendedName>
        <fullName evidence="3">AbiEi antitoxin C-terminal domain-containing protein</fullName>
    </recommendedName>
</protein>
<comment type="caution">
    <text evidence="1">The sequence shown here is derived from an EMBL/GenBank/DDBJ whole genome shotgun (WGS) entry which is preliminary data.</text>
</comment>
<sequence>MTRLIPPVLYGSDLPIAVLSAARLDGLLWGVHEGYCAVDEPDRPELRALALAPAVNEHDIVVGRTAAWVHGAGTAVIGALELRPRTRPPGAWRAGVRYREISVHASEVTRFGKSSPLVTTRSRTISDIAIDVHRTVHDIDLVLSLCDNDPDVVRACANDLAAARRRPGKTGGLEFFARVISAAERGQQRPEAA</sequence>
<proteinExistence type="predicted"/>
<evidence type="ECO:0000313" key="1">
    <source>
        <dbReference type="EMBL" id="PFG31298.1"/>
    </source>
</evidence>